<evidence type="ECO:0000313" key="10">
    <source>
        <dbReference type="Proteomes" id="UP000264883"/>
    </source>
</evidence>
<dbReference type="OrthoDB" id="9813074at2"/>
<evidence type="ECO:0000256" key="1">
    <source>
        <dbReference type="ARBA" id="ARBA00004141"/>
    </source>
</evidence>
<evidence type="ECO:0000256" key="4">
    <source>
        <dbReference type="ARBA" id="ARBA00022801"/>
    </source>
</evidence>
<feature type="transmembrane region" description="Helical" evidence="7">
    <location>
        <begin position="136"/>
        <end position="155"/>
    </location>
</feature>
<dbReference type="AlphaFoldDB" id="A0A343JC96"/>
<dbReference type="Proteomes" id="UP000264883">
    <property type="component" value="Chromosome"/>
</dbReference>
<keyword evidence="3 7" id="KW-0812">Transmembrane</keyword>
<proteinExistence type="inferred from homology"/>
<keyword evidence="10" id="KW-1185">Reference proteome</keyword>
<dbReference type="EMBL" id="CP016786">
    <property type="protein sequence ID" value="ASW43154.1"/>
    <property type="molecule type" value="Genomic_DNA"/>
</dbReference>
<evidence type="ECO:0000256" key="5">
    <source>
        <dbReference type="ARBA" id="ARBA00022989"/>
    </source>
</evidence>
<evidence type="ECO:0000256" key="3">
    <source>
        <dbReference type="ARBA" id="ARBA00022692"/>
    </source>
</evidence>
<feature type="domain" description="Peptidase S54 rhomboid" evidence="8">
    <location>
        <begin position="182"/>
        <end position="314"/>
    </location>
</feature>
<comment type="similarity">
    <text evidence="2">Belongs to the peptidase S54 family.</text>
</comment>
<dbReference type="Gene3D" id="1.20.1540.10">
    <property type="entry name" value="Rhomboid-like"/>
    <property type="match status" value="1"/>
</dbReference>
<dbReference type="InterPro" id="IPR035952">
    <property type="entry name" value="Rhomboid-like_sf"/>
</dbReference>
<feature type="transmembrane region" description="Helical" evidence="7">
    <location>
        <begin position="247"/>
        <end position="265"/>
    </location>
</feature>
<dbReference type="Pfam" id="PF01694">
    <property type="entry name" value="Rhomboid"/>
    <property type="match status" value="1"/>
</dbReference>
<feature type="transmembrane region" description="Helical" evidence="7">
    <location>
        <begin position="184"/>
        <end position="202"/>
    </location>
</feature>
<protein>
    <recommendedName>
        <fullName evidence="8">Peptidase S54 rhomboid domain-containing protein</fullName>
    </recommendedName>
</protein>
<feature type="transmembrane region" description="Helical" evidence="7">
    <location>
        <begin position="274"/>
        <end position="293"/>
    </location>
</feature>
<evidence type="ECO:0000259" key="8">
    <source>
        <dbReference type="Pfam" id="PF01694"/>
    </source>
</evidence>
<dbReference type="GO" id="GO:0016020">
    <property type="term" value="C:membrane"/>
    <property type="evidence" value="ECO:0007669"/>
    <property type="project" value="UniProtKB-SubCell"/>
</dbReference>
<keyword evidence="5 7" id="KW-1133">Transmembrane helix</keyword>
<dbReference type="RefSeq" id="WP_119865291.1">
    <property type="nucleotide sequence ID" value="NZ_CP016786.1"/>
</dbReference>
<keyword evidence="6 7" id="KW-0472">Membrane</keyword>
<comment type="subcellular location">
    <subcellularLocation>
        <location evidence="1">Membrane</location>
        <topology evidence="1">Multi-pass membrane protein</topology>
    </subcellularLocation>
</comment>
<evidence type="ECO:0000256" key="6">
    <source>
        <dbReference type="ARBA" id="ARBA00023136"/>
    </source>
</evidence>
<dbReference type="KEGG" id="cia:BEN51_06560"/>
<gene>
    <name evidence="9" type="ORF">BEN51_06560</name>
</gene>
<accession>A0A343JC96</accession>
<dbReference type="InterPro" id="IPR022764">
    <property type="entry name" value="Peptidase_S54_rhomboid_dom"/>
</dbReference>
<sequence length="315" mass="36282">MEQFERDFFNILTKELKFFIKDYYSAFTNLNRWVALLDLGENYAAVIVTEEDDTSTYNECFEFLSKSLNKPFFINNIVITKKRELNFIEANYNKLIFSLESNKILYYGEGTKVYVPIINLIINNKRKKKRLELTKYKITYTIILINIIVYLLEIINSRRLFNIDIYTLVEMGAKYNILIENGEFYRLITAGFLHGGIMHLFFNMSALNIIGKEVEEVYGTKKYILIYVFSLLGASVFSYLFSKGISVGASGAIFGLLGAMLIFGFKNKKKIGKLYIKNIIETILLNILIGITIPNIDNFAHMGGLVLGLIISLFF</sequence>
<keyword evidence="4" id="KW-0378">Hydrolase</keyword>
<dbReference type="InterPro" id="IPR050925">
    <property type="entry name" value="Rhomboid_protease_S54"/>
</dbReference>
<evidence type="ECO:0000313" key="9">
    <source>
        <dbReference type="EMBL" id="ASW43154.1"/>
    </source>
</evidence>
<evidence type="ECO:0000256" key="7">
    <source>
        <dbReference type="SAM" id="Phobius"/>
    </source>
</evidence>
<dbReference type="GO" id="GO:0004252">
    <property type="term" value="F:serine-type endopeptidase activity"/>
    <property type="evidence" value="ECO:0007669"/>
    <property type="project" value="InterPro"/>
</dbReference>
<dbReference type="PANTHER" id="PTHR43731">
    <property type="entry name" value="RHOMBOID PROTEASE"/>
    <property type="match status" value="1"/>
</dbReference>
<reference evidence="9 10" key="1">
    <citation type="submission" date="2016-08" db="EMBL/GenBank/DDBJ databases">
        <title>Complete Genome Sequence Of The Indigo Reducing Clostridium isatidis DSM15098.</title>
        <authorList>
            <person name="Little G.T."/>
            <person name="Minton N.P."/>
        </authorList>
    </citation>
    <scope>NUCLEOTIDE SEQUENCE [LARGE SCALE GENOMIC DNA]</scope>
    <source>
        <strain evidence="9 10">DSM 15098</strain>
    </source>
</reference>
<dbReference type="SUPFAM" id="SSF144091">
    <property type="entry name" value="Rhomboid-like"/>
    <property type="match status" value="1"/>
</dbReference>
<evidence type="ECO:0000256" key="2">
    <source>
        <dbReference type="ARBA" id="ARBA00009045"/>
    </source>
</evidence>
<name>A0A343JC96_9CLOT</name>
<feature type="transmembrane region" description="Helical" evidence="7">
    <location>
        <begin position="223"/>
        <end position="241"/>
    </location>
</feature>
<dbReference type="PANTHER" id="PTHR43731:SF14">
    <property type="entry name" value="PRESENILIN-ASSOCIATED RHOMBOID-LIKE PROTEIN, MITOCHONDRIAL"/>
    <property type="match status" value="1"/>
</dbReference>
<organism evidence="9 10">
    <name type="scientific">Clostridium isatidis</name>
    <dbReference type="NCBI Taxonomy" id="182773"/>
    <lineage>
        <taxon>Bacteria</taxon>
        <taxon>Bacillati</taxon>
        <taxon>Bacillota</taxon>
        <taxon>Clostridia</taxon>
        <taxon>Eubacteriales</taxon>
        <taxon>Clostridiaceae</taxon>
        <taxon>Clostridium</taxon>
    </lineage>
</organism>